<keyword evidence="11" id="KW-1185">Reference proteome</keyword>
<protein>
    <submittedName>
        <fullName evidence="10">ABC transporter permease</fullName>
    </submittedName>
</protein>
<sequence>MSAAQDTHVLETEERTDVGSSGSLPTSPSRIPSRTSQRGQAGAARFARAALSNRIVAAVLAILAVGSVWELYKALGPDQGWSLGETRILPRTTDIVMPHTWSMVGRLFDPVSGASGAASLWWAVVVAAIFTLSIAIAGWLIGVLVGVILAVAMQRLKIVERAVLPLVIVSQTVPLIALAPLVRSWGSQISIGSITWAPWMSVAVIASYLAFFPVAVGTLRGLQSPSQIQVELLHAYGAGWWTTLVRLRVPAAIPQILPALRLAAANAVVGTVVAEVATGLPGGIGRMILEYANFAASDPAKPWAPIFGSVILGLLAAGAIGLLGASLKKYRRVEAR</sequence>
<evidence type="ECO:0000256" key="6">
    <source>
        <dbReference type="ARBA" id="ARBA00023136"/>
    </source>
</evidence>
<evidence type="ECO:0000256" key="5">
    <source>
        <dbReference type="ARBA" id="ARBA00022989"/>
    </source>
</evidence>
<evidence type="ECO:0000259" key="9">
    <source>
        <dbReference type="PROSITE" id="PS50928"/>
    </source>
</evidence>
<dbReference type="Pfam" id="PF00528">
    <property type="entry name" value="BPD_transp_1"/>
    <property type="match status" value="1"/>
</dbReference>
<feature type="transmembrane region" description="Helical" evidence="7">
    <location>
        <begin position="120"/>
        <end position="151"/>
    </location>
</feature>
<keyword evidence="2 7" id="KW-0813">Transport</keyword>
<keyword evidence="6 7" id="KW-0472">Membrane</keyword>
<keyword evidence="4 7" id="KW-0812">Transmembrane</keyword>
<name>A0ABW5X9C7_9MICO</name>
<dbReference type="EMBL" id="JBHUOP010000001">
    <property type="protein sequence ID" value="MFD2839061.1"/>
    <property type="molecule type" value="Genomic_DNA"/>
</dbReference>
<evidence type="ECO:0000256" key="1">
    <source>
        <dbReference type="ARBA" id="ARBA00004651"/>
    </source>
</evidence>
<evidence type="ECO:0000256" key="7">
    <source>
        <dbReference type="RuleBase" id="RU363032"/>
    </source>
</evidence>
<keyword evidence="5 7" id="KW-1133">Transmembrane helix</keyword>
<feature type="transmembrane region" description="Helical" evidence="7">
    <location>
        <begin position="304"/>
        <end position="327"/>
    </location>
</feature>
<dbReference type="InterPro" id="IPR035906">
    <property type="entry name" value="MetI-like_sf"/>
</dbReference>
<dbReference type="Gene3D" id="1.10.3720.10">
    <property type="entry name" value="MetI-like"/>
    <property type="match status" value="1"/>
</dbReference>
<dbReference type="PANTHER" id="PTHR30151">
    <property type="entry name" value="ALKANE SULFONATE ABC TRANSPORTER-RELATED, MEMBRANE SUBUNIT"/>
    <property type="match status" value="1"/>
</dbReference>
<feature type="transmembrane region" description="Helical" evidence="7">
    <location>
        <begin position="194"/>
        <end position="216"/>
    </location>
</feature>
<keyword evidence="3" id="KW-1003">Cell membrane</keyword>
<dbReference type="Proteomes" id="UP001597391">
    <property type="component" value="Unassembled WGS sequence"/>
</dbReference>
<feature type="transmembrane region" description="Helical" evidence="7">
    <location>
        <begin position="55"/>
        <end position="72"/>
    </location>
</feature>
<feature type="transmembrane region" description="Helical" evidence="7">
    <location>
        <begin position="262"/>
        <end position="284"/>
    </location>
</feature>
<feature type="domain" description="ABC transmembrane type-1" evidence="9">
    <location>
        <begin position="128"/>
        <end position="324"/>
    </location>
</feature>
<organism evidence="10 11">
    <name type="scientific">Populibacterium corticicola</name>
    <dbReference type="NCBI Taxonomy" id="1812826"/>
    <lineage>
        <taxon>Bacteria</taxon>
        <taxon>Bacillati</taxon>
        <taxon>Actinomycetota</taxon>
        <taxon>Actinomycetes</taxon>
        <taxon>Micrococcales</taxon>
        <taxon>Jonesiaceae</taxon>
        <taxon>Populibacterium</taxon>
    </lineage>
</organism>
<gene>
    <name evidence="10" type="ORF">ACFSYH_00535</name>
</gene>
<evidence type="ECO:0000256" key="2">
    <source>
        <dbReference type="ARBA" id="ARBA00022448"/>
    </source>
</evidence>
<evidence type="ECO:0000313" key="10">
    <source>
        <dbReference type="EMBL" id="MFD2839061.1"/>
    </source>
</evidence>
<accession>A0ABW5X9C7</accession>
<proteinExistence type="inferred from homology"/>
<dbReference type="RefSeq" id="WP_377464464.1">
    <property type="nucleotide sequence ID" value="NZ_JBHUOP010000001.1"/>
</dbReference>
<dbReference type="PANTHER" id="PTHR30151:SF41">
    <property type="entry name" value="ABC TRANSPORTER PERMEASE PROTEIN"/>
    <property type="match status" value="1"/>
</dbReference>
<comment type="similarity">
    <text evidence="7">Belongs to the binding-protein-dependent transport system permease family.</text>
</comment>
<feature type="compositionally biased region" description="Low complexity" evidence="8">
    <location>
        <begin position="23"/>
        <end position="39"/>
    </location>
</feature>
<dbReference type="InterPro" id="IPR000515">
    <property type="entry name" value="MetI-like"/>
</dbReference>
<evidence type="ECO:0000313" key="11">
    <source>
        <dbReference type="Proteomes" id="UP001597391"/>
    </source>
</evidence>
<dbReference type="PROSITE" id="PS50928">
    <property type="entry name" value="ABC_TM1"/>
    <property type="match status" value="1"/>
</dbReference>
<feature type="transmembrane region" description="Helical" evidence="7">
    <location>
        <begin position="163"/>
        <end position="182"/>
    </location>
</feature>
<evidence type="ECO:0000256" key="3">
    <source>
        <dbReference type="ARBA" id="ARBA00022475"/>
    </source>
</evidence>
<comment type="subcellular location">
    <subcellularLocation>
        <location evidence="1 7">Cell membrane</location>
        <topology evidence="1 7">Multi-pass membrane protein</topology>
    </subcellularLocation>
</comment>
<dbReference type="CDD" id="cd06261">
    <property type="entry name" value="TM_PBP2"/>
    <property type="match status" value="1"/>
</dbReference>
<comment type="caution">
    <text evidence="10">The sequence shown here is derived from an EMBL/GenBank/DDBJ whole genome shotgun (WGS) entry which is preliminary data.</text>
</comment>
<feature type="compositionally biased region" description="Basic and acidic residues" evidence="8">
    <location>
        <begin position="8"/>
        <end position="17"/>
    </location>
</feature>
<feature type="region of interest" description="Disordered" evidence="8">
    <location>
        <begin position="1"/>
        <end position="39"/>
    </location>
</feature>
<dbReference type="SUPFAM" id="SSF161098">
    <property type="entry name" value="MetI-like"/>
    <property type="match status" value="1"/>
</dbReference>
<evidence type="ECO:0000256" key="4">
    <source>
        <dbReference type="ARBA" id="ARBA00022692"/>
    </source>
</evidence>
<reference evidence="11" key="1">
    <citation type="journal article" date="2019" name="Int. J. Syst. Evol. Microbiol.">
        <title>The Global Catalogue of Microorganisms (GCM) 10K type strain sequencing project: providing services to taxonomists for standard genome sequencing and annotation.</title>
        <authorList>
            <consortium name="The Broad Institute Genomics Platform"/>
            <consortium name="The Broad Institute Genome Sequencing Center for Infectious Disease"/>
            <person name="Wu L."/>
            <person name="Ma J."/>
        </authorList>
    </citation>
    <scope>NUCLEOTIDE SEQUENCE [LARGE SCALE GENOMIC DNA]</scope>
    <source>
        <strain evidence="11">KCTC 33576</strain>
    </source>
</reference>
<evidence type="ECO:0000256" key="8">
    <source>
        <dbReference type="SAM" id="MobiDB-lite"/>
    </source>
</evidence>